<dbReference type="SMART" id="SM00736">
    <property type="entry name" value="CADG"/>
    <property type="match status" value="3"/>
</dbReference>
<proteinExistence type="predicted"/>
<feature type="domain" description="Dystroglycan-type cadherin-like" evidence="3">
    <location>
        <begin position="233"/>
        <end position="336"/>
    </location>
</feature>
<dbReference type="GO" id="GO:0005509">
    <property type="term" value="F:calcium ion binding"/>
    <property type="evidence" value="ECO:0007669"/>
    <property type="project" value="InterPro"/>
</dbReference>
<feature type="domain" description="Dystroglycan-type cadherin-like" evidence="3">
    <location>
        <begin position="133"/>
        <end position="231"/>
    </location>
</feature>
<feature type="chain" id="PRO_5016372092" description="Dystroglycan-type cadherin-like domain-containing protein" evidence="2">
    <location>
        <begin position="16"/>
        <end position="461"/>
    </location>
</feature>
<keyword evidence="5" id="KW-1185">Reference proteome</keyword>
<feature type="transmembrane region" description="Helical" evidence="1">
    <location>
        <begin position="429"/>
        <end position="453"/>
    </location>
</feature>
<dbReference type="OrthoDB" id="41532at2759"/>
<protein>
    <recommendedName>
        <fullName evidence="3">Dystroglycan-type cadherin-like domain-containing protein</fullName>
    </recommendedName>
</protein>
<dbReference type="Pfam" id="PF05345">
    <property type="entry name" value="He_PIG"/>
    <property type="match status" value="3"/>
</dbReference>
<evidence type="ECO:0000259" key="3">
    <source>
        <dbReference type="SMART" id="SM00736"/>
    </source>
</evidence>
<accession>A0A317SNH7</accession>
<feature type="non-terminal residue" evidence="4">
    <location>
        <position position="461"/>
    </location>
</feature>
<comment type="caution">
    <text evidence="4">The sequence shown here is derived from an EMBL/GenBank/DDBJ whole genome shotgun (WGS) entry which is preliminary data.</text>
</comment>
<dbReference type="Gene3D" id="2.60.40.10">
    <property type="entry name" value="Immunoglobulins"/>
    <property type="match status" value="4"/>
</dbReference>
<dbReference type="AlphaFoldDB" id="A0A317SNH7"/>
<dbReference type="STRING" id="42249.A0A317SNH7"/>
<dbReference type="EMBL" id="PYWC01000048">
    <property type="protein sequence ID" value="PWW75250.1"/>
    <property type="molecule type" value="Genomic_DNA"/>
</dbReference>
<evidence type="ECO:0000313" key="5">
    <source>
        <dbReference type="Proteomes" id="UP000246991"/>
    </source>
</evidence>
<reference evidence="4 5" key="1">
    <citation type="submission" date="2018-03" db="EMBL/GenBank/DDBJ databases">
        <title>Genomes of Pezizomycetes fungi and the evolution of truffles.</title>
        <authorList>
            <person name="Murat C."/>
            <person name="Payen T."/>
            <person name="Noel B."/>
            <person name="Kuo A."/>
            <person name="Martin F.M."/>
        </authorList>
    </citation>
    <scope>NUCLEOTIDE SEQUENCE [LARGE SCALE GENOMIC DNA]</scope>
    <source>
        <strain evidence="4">091103-1</strain>
    </source>
</reference>
<dbReference type="InterPro" id="IPR015919">
    <property type="entry name" value="Cadherin-like_sf"/>
</dbReference>
<keyword evidence="2" id="KW-0732">Signal</keyword>
<keyword evidence="1" id="KW-1133">Transmembrane helix</keyword>
<name>A0A317SNH7_9PEZI</name>
<feature type="signal peptide" evidence="2">
    <location>
        <begin position="1"/>
        <end position="15"/>
    </location>
</feature>
<dbReference type="SUPFAM" id="SSF49313">
    <property type="entry name" value="Cadherin-like"/>
    <property type="match status" value="4"/>
</dbReference>
<feature type="domain" description="Dystroglycan-type cadherin-like" evidence="3">
    <location>
        <begin position="18"/>
        <end position="114"/>
    </location>
</feature>
<evidence type="ECO:0000313" key="4">
    <source>
        <dbReference type="EMBL" id="PWW75250.1"/>
    </source>
</evidence>
<gene>
    <name evidence="4" type="ORF">C7212DRAFT_280905</name>
</gene>
<evidence type="ECO:0000256" key="2">
    <source>
        <dbReference type="SAM" id="SignalP"/>
    </source>
</evidence>
<dbReference type="InterPro" id="IPR006644">
    <property type="entry name" value="Cadg"/>
</dbReference>
<dbReference type="InterPro" id="IPR013783">
    <property type="entry name" value="Ig-like_fold"/>
</dbReference>
<keyword evidence="1" id="KW-0472">Membrane</keyword>
<evidence type="ECO:0000256" key="1">
    <source>
        <dbReference type="SAM" id="Phobius"/>
    </source>
</evidence>
<sequence length="461" mass="50020">MSLLLFLSFASAVIGAPFVAFPINSQVPPVARVAKPFEFVFSSSTFVSDAQPIRFTLSSGPEWLQLDSGSRKLYGIPSEKDSGSFKVRINAQDASGDSVDHEAFFIVSTAPGPKVVKTLDSQLGIFGPTDGKRGLVFAPEQRYGFSFAPDTFAPLDKIQRYEAVSSERTPLPSWINFDQRTMRFSGTTPNITSLIAPPQTFEITLLASDYPGFTGASVTFKMVIGAHTLHFKDIHTEMNATTGSAFTYEIPLGSVLLDGAPISLENLTGLSTNASDWLSFDKNTRVLSGTPPPGTESATVTISAKDAFGGDAEMAINIKVKSGVFTFDISDFNVTRGRDFEYAFNRIQFTPAGVQLSATYEPAVDWISFDPEEFRFSGRAPEDPQLVKIRLSARTSSGDLAGSQSLEMLDTLGKKTANAESVENNRKKILIIVLATVLPLLVMASFLIIWCCVVRRDSSSS</sequence>
<dbReference type="GO" id="GO:0016020">
    <property type="term" value="C:membrane"/>
    <property type="evidence" value="ECO:0007669"/>
    <property type="project" value="InterPro"/>
</dbReference>
<dbReference type="Proteomes" id="UP000246991">
    <property type="component" value="Unassembled WGS sequence"/>
</dbReference>
<organism evidence="4 5">
    <name type="scientific">Tuber magnatum</name>
    <name type="common">white Piedmont truffle</name>
    <dbReference type="NCBI Taxonomy" id="42249"/>
    <lineage>
        <taxon>Eukaryota</taxon>
        <taxon>Fungi</taxon>
        <taxon>Dikarya</taxon>
        <taxon>Ascomycota</taxon>
        <taxon>Pezizomycotina</taxon>
        <taxon>Pezizomycetes</taxon>
        <taxon>Pezizales</taxon>
        <taxon>Tuberaceae</taxon>
        <taxon>Tuber</taxon>
    </lineage>
</organism>
<keyword evidence="1" id="KW-0812">Transmembrane</keyword>